<dbReference type="Proteomes" id="UP000534286">
    <property type="component" value="Unassembled WGS sequence"/>
</dbReference>
<organism evidence="1 2">
    <name type="scientific">Streptosporangium album</name>
    <dbReference type="NCBI Taxonomy" id="47479"/>
    <lineage>
        <taxon>Bacteria</taxon>
        <taxon>Bacillati</taxon>
        <taxon>Actinomycetota</taxon>
        <taxon>Actinomycetes</taxon>
        <taxon>Streptosporangiales</taxon>
        <taxon>Streptosporangiaceae</taxon>
        <taxon>Streptosporangium</taxon>
    </lineage>
</organism>
<gene>
    <name evidence="1" type="ORF">FHR32_003705</name>
</gene>
<name>A0A7W7RWE1_9ACTN</name>
<dbReference type="InterPro" id="IPR010144">
    <property type="entry name" value="CRISPR-assoc_prot_Csd1-typ"/>
</dbReference>
<dbReference type="EMBL" id="JACHJU010000001">
    <property type="protein sequence ID" value="MBB4939400.1"/>
    <property type="molecule type" value="Genomic_DNA"/>
</dbReference>
<dbReference type="RefSeq" id="WP_184755396.1">
    <property type="nucleotide sequence ID" value="NZ_JACHJU010000001.1"/>
</dbReference>
<evidence type="ECO:0000313" key="1">
    <source>
        <dbReference type="EMBL" id="MBB4939400.1"/>
    </source>
</evidence>
<keyword evidence="2" id="KW-1185">Reference proteome</keyword>
<accession>A0A7W7RWE1</accession>
<protein>
    <submittedName>
        <fullName evidence="1">CRISPR-associated protein Csd1</fullName>
    </submittedName>
</protein>
<comment type="caution">
    <text evidence="1">The sequence shown here is derived from an EMBL/GenBank/DDBJ whole genome shotgun (WGS) entry which is preliminary data.</text>
</comment>
<dbReference type="AlphaFoldDB" id="A0A7W7RWE1"/>
<reference evidence="1 2" key="1">
    <citation type="submission" date="2020-08" db="EMBL/GenBank/DDBJ databases">
        <title>Sequencing the genomes of 1000 actinobacteria strains.</title>
        <authorList>
            <person name="Klenk H.-P."/>
        </authorList>
    </citation>
    <scope>NUCLEOTIDE SEQUENCE [LARGE SCALE GENOMIC DNA]</scope>
    <source>
        <strain evidence="1 2">DSM 43023</strain>
    </source>
</reference>
<evidence type="ECO:0000313" key="2">
    <source>
        <dbReference type="Proteomes" id="UP000534286"/>
    </source>
</evidence>
<sequence>MLIQRLIEHTENSGQEKTPRYYRNRTVRWAIMLDRDGKASLISRADADNKAGSSLPTPYLTRTSGVAAMLLADTLEYVFAIAKDGTDKAQAGAERRNDAYLALLKEWKDANADPVADLVWETFEAERHLDLLTGLPADAKSSDMVAIVVEGEWAHVRPSAVSFWARIARDRKSSGNDGLCLVCGHVNALLKTIPEMVKSTLIPVGLDAAGRPKRGRDAALISVNTAAQGRTGTIQLANTPICEECGGSAMAALNDLLSNDRHRRRGDDNVLIWWLREPADFDPLVIDAPHLKDVQRLLREVRDSQPGTLVEDNAFYALTLSANQSRVVVRDWLDVPLPEIKRRFAAWFLDHASTDRWSDGVKYVPLWQMVAASGRWNRARKVYQPGSAAHGLERNLLHAALHGTPLPPSLVPQLLHRIRNDHHIDLPRVAMLRLALTRPPYKENVMPGLNETATDPPYVWGRLFALLEAIQRRALPEANATIRDRYFGLAMTQPAATMRMLRTNANGHLKKLIGKEATRPAGRALDGRLASISLLIDHKVGLPAHLDARGQVQFILGYDHQRAFDMAAARAAKAAKNTSDTVDA</sequence>
<proteinExistence type="predicted"/>
<dbReference type="Pfam" id="PF09709">
    <property type="entry name" value="Cas_Csd1"/>
    <property type="match status" value="1"/>
</dbReference>
<dbReference type="NCBIfam" id="TIGR01863">
    <property type="entry name" value="cas_Csd1"/>
    <property type="match status" value="1"/>
</dbReference>